<proteinExistence type="predicted"/>
<organism evidence="1 2">
    <name type="scientific">Vigna unguiculata</name>
    <name type="common">Cowpea</name>
    <dbReference type="NCBI Taxonomy" id="3917"/>
    <lineage>
        <taxon>Eukaryota</taxon>
        <taxon>Viridiplantae</taxon>
        <taxon>Streptophyta</taxon>
        <taxon>Embryophyta</taxon>
        <taxon>Tracheophyta</taxon>
        <taxon>Spermatophyta</taxon>
        <taxon>Magnoliopsida</taxon>
        <taxon>eudicotyledons</taxon>
        <taxon>Gunneridae</taxon>
        <taxon>Pentapetalae</taxon>
        <taxon>rosids</taxon>
        <taxon>fabids</taxon>
        <taxon>Fabales</taxon>
        <taxon>Fabaceae</taxon>
        <taxon>Papilionoideae</taxon>
        <taxon>50 kb inversion clade</taxon>
        <taxon>NPAAA clade</taxon>
        <taxon>indigoferoid/millettioid clade</taxon>
        <taxon>Phaseoleae</taxon>
        <taxon>Vigna</taxon>
    </lineage>
</organism>
<reference evidence="1 2" key="1">
    <citation type="submission" date="2019-04" db="EMBL/GenBank/DDBJ databases">
        <title>An improved genome assembly and genetic linkage map for asparagus bean, Vigna unguiculata ssp. sesquipedialis.</title>
        <authorList>
            <person name="Xia Q."/>
            <person name="Zhang R."/>
            <person name="Dong Y."/>
        </authorList>
    </citation>
    <scope>NUCLEOTIDE SEQUENCE [LARGE SCALE GENOMIC DNA]</scope>
    <source>
        <tissue evidence="1">Leaf</tissue>
    </source>
</reference>
<evidence type="ECO:0000313" key="2">
    <source>
        <dbReference type="Proteomes" id="UP000501690"/>
    </source>
</evidence>
<dbReference type="AlphaFoldDB" id="A0A4D6MX35"/>
<dbReference type="EMBL" id="CP039353">
    <property type="protein sequence ID" value="QCE05241.1"/>
    <property type="molecule type" value="Genomic_DNA"/>
</dbReference>
<protein>
    <submittedName>
        <fullName evidence="1">Uncharacterized protein</fullName>
    </submittedName>
</protein>
<evidence type="ECO:0000313" key="1">
    <source>
        <dbReference type="EMBL" id="QCE05241.1"/>
    </source>
</evidence>
<accession>A0A4D6MX35</accession>
<name>A0A4D6MX35_VIGUN</name>
<keyword evidence="2" id="KW-1185">Reference proteome</keyword>
<dbReference type="Proteomes" id="UP000501690">
    <property type="component" value="Linkage Group LG9"/>
</dbReference>
<sequence>MLSGSMLRVCAAGVEEFVPADEPGGGGTAVFTGAKCLVLYLLALLDDVILEY</sequence>
<gene>
    <name evidence="1" type="ORF">DEO72_LG9g244</name>
</gene>